<protein>
    <recommendedName>
        <fullName evidence="4">DOMON domain-containing protein</fullName>
    </recommendedName>
</protein>
<dbReference type="InterPro" id="IPR005018">
    <property type="entry name" value="DOMON_domain"/>
</dbReference>
<feature type="transmembrane region" description="Helical" evidence="2">
    <location>
        <begin position="244"/>
        <end position="269"/>
    </location>
</feature>
<reference evidence="5" key="2">
    <citation type="submission" date="2023-06" db="EMBL/GenBank/DDBJ databases">
        <authorList>
            <consortium name="Lawrence Berkeley National Laboratory"/>
            <person name="Haridas S."/>
            <person name="Hensen N."/>
            <person name="Bonometti L."/>
            <person name="Westerberg I."/>
            <person name="Brannstrom I.O."/>
            <person name="Guillou S."/>
            <person name="Cros-Aarteil S."/>
            <person name="Calhoun S."/>
            <person name="Kuo A."/>
            <person name="Mondo S."/>
            <person name="Pangilinan J."/>
            <person name="Riley R."/>
            <person name="Labutti K."/>
            <person name="Andreopoulos B."/>
            <person name="Lipzen A."/>
            <person name="Chen C."/>
            <person name="Yanf M."/>
            <person name="Daum C."/>
            <person name="Ng V."/>
            <person name="Clum A."/>
            <person name="Steindorff A."/>
            <person name="Ohm R."/>
            <person name="Martin F."/>
            <person name="Silar P."/>
            <person name="Natvig D."/>
            <person name="Lalanne C."/>
            <person name="Gautier V."/>
            <person name="Ament-Velasquez S.L."/>
            <person name="Kruys A."/>
            <person name="Hutchinson M.I."/>
            <person name="Powell A.J."/>
            <person name="Barry K."/>
            <person name="Miller A.N."/>
            <person name="Grigoriev I.V."/>
            <person name="Debuchy R."/>
            <person name="Gladieux P."/>
            <person name="Thoren M.H."/>
            <person name="Johannesson H."/>
        </authorList>
    </citation>
    <scope>NUCLEOTIDE SEQUENCE</scope>
    <source>
        <strain evidence="5">CBS 168.71</strain>
    </source>
</reference>
<dbReference type="SMART" id="SM00664">
    <property type="entry name" value="DoH"/>
    <property type="match status" value="1"/>
</dbReference>
<reference evidence="5" key="1">
    <citation type="journal article" date="2023" name="Mol. Phylogenet. Evol.">
        <title>Genome-scale phylogeny and comparative genomics of the fungal order Sordariales.</title>
        <authorList>
            <person name="Hensen N."/>
            <person name="Bonometti L."/>
            <person name="Westerberg I."/>
            <person name="Brannstrom I.O."/>
            <person name="Guillou S."/>
            <person name="Cros-Aarteil S."/>
            <person name="Calhoun S."/>
            <person name="Haridas S."/>
            <person name="Kuo A."/>
            <person name="Mondo S."/>
            <person name="Pangilinan J."/>
            <person name="Riley R."/>
            <person name="LaButti K."/>
            <person name="Andreopoulos B."/>
            <person name="Lipzen A."/>
            <person name="Chen C."/>
            <person name="Yan M."/>
            <person name="Daum C."/>
            <person name="Ng V."/>
            <person name="Clum A."/>
            <person name="Steindorff A."/>
            <person name="Ohm R.A."/>
            <person name="Martin F."/>
            <person name="Silar P."/>
            <person name="Natvig D.O."/>
            <person name="Lalanne C."/>
            <person name="Gautier V."/>
            <person name="Ament-Velasquez S.L."/>
            <person name="Kruys A."/>
            <person name="Hutchinson M.I."/>
            <person name="Powell A.J."/>
            <person name="Barry K."/>
            <person name="Miller A.N."/>
            <person name="Grigoriev I.V."/>
            <person name="Debuchy R."/>
            <person name="Gladieux P."/>
            <person name="Hiltunen Thoren M."/>
            <person name="Johannesson H."/>
        </authorList>
    </citation>
    <scope>NUCLEOTIDE SEQUENCE</scope>
    <source>
        <strain evidence="5">CBS 168.71</strain>
    </source>
</reference>
<keyword evidence="3" id="KW-0732">Signal</keyword>
<keyword evidence="6" id="KW-1185">Reference proteome</keyword>
<feature type="domain" description="DOMON" evidence="4">
    <location>
        <begin position="64"/>
        <end position="159"/>
    </location>
</feature>
<dbReference type="Gene3D" id="1.20.120.1770">
    <property type="match status" value="1"/>
</dbReference>
<keyword evidence="2" id="KW-1133">Transmembrane helix</keyword>
<dbReference type="EMBL" id="JAUEPN010000001">
    <property type="protein sequence ID" value="KAK3300505.1"/>
    <property type="molecule type" value="Genomic_DNA"/>
</dbReference>
<dbReference type="PANTHER" id="PTHR47797:SF4">
    <property type="entry name" value="DOMON DOMAIN-CONTAINING PROTEIN"/>
    <property type="match status" value="1"/>
</dbReference>
<evidence type="ECO:0000256" key="2">
    <source>
        <dbReference type="SAM" id="Phobius"/>
    </source>
</evidence>
<feature type="transmembrane region" description="Helical" evidence="2">
    <location>
        <begin position="276"/>
        <end position="297"/>
    </location>
</feature>
<dbReference type="InterPro" id="IPR015920">
    <property type="entry name" value="Cellobiose_DH-like_cyt"/>
</dbReference>
<name>A0AAE0HPT8_9PEZI</name>
<evidence type="ECO:0000259" key="4">
    <source>
        <dbReference type="SMART" id="SM00664"/>
    </source>
</evidence>
<feature type="transmembrane region" description="Helical" evidence="2">
    <location>
        <begin position="375"/>
        <end position="392"/>
    </location>
</feature>
<feature type="chain" id="PRO_5042194652" description="DOMON domain-containing protein" evidence="3">
    <location>
        <begin position="22"/>
        <end position="419"/>
    </location>
</feature>
<dbReference type="AlphaFoldDB" id="A0AAE0HPT8"/>
<feature type="region of interest" description="Disordered" evidence="1">
    <location>
        <begin position="197"/>
        <end position="228"/>
    </location>
</feature>
<evidence type="ECO:0000313" key="6">
    <source>
        <dbReference type="Proteomes" id="UP001278766"/>
    </source>
</evidence>
<feature type="signal peptide" evidence="3">
    <location>
        <begin position="1"/>
        <end position="21"/>
    </location>
</feature>
<sequence length="419" mass="43700">MRSFGWLLSAVSLLGADFAVADPAQFCPSGAGGLCYSVAVPTSSADAGSGNIYFQIKAPTSLQWAALGTGTGMTDSSIFLMYQDGNGNVTLSPRLGTGHSEPKLDTSSTAAKLTLLAGSGVSDDGSTMTANVACSNCQSWTGGEMSLQSTSAAWISAWKSGSSLASTDKAATISYHDDRALFNIDLTTATVSSDANPFVQASSDGNGDGSGSGSGGGDGGDTGVGGGGSSGGITQAAIRKPTILVAHGIIMALVFVLFYPLGSVIMPLVGKWWFHAAWQAVAFCLMWAGFALGFVTGERFGMLWNEPHLIFGTVVVSLLGIQPIFGILHHLHYVKAHHRGVISYVHIWWGRILMALGVINGGLGLRLAREDNGPIIAYGTIAGVVYCGYLAYKVYRFLGHVGPAVDKEENREMNEQTHA</sequence>
<dbReference type="Pfam" id="PF16010">
    <property type="entry name" value="CDH-cyt"/>
    <property type="match status" value="1"/>
</dbReference>
<dbReference type="GeneID" id="87835702"/>
<dbReference type="PANTHER" id="PTHR47797">
    <property type="entry name" value="DEHYDROGENASE, PUTATIVE (AFU_ORTHOLOGUE AFUA_8G05805)-RELATED"/>
    <property type="match status" value="1"/>
</dbReference>
<dbReference type="SUPFAM" id="SSF49344">
    <property type="entry name" value="CBD9-like"/>
    <property type="match status" value="1"/>
</dbReference>
<accession>A0AAE0HPT8</accession>
<keyword evidence="2" id="KW-0812">Transmembrane</keyword>
<evidence type="ECO:0000256" key="3">
    <source>
        <dbReference type="SAM" id="SignalP"/>
    </source>
</evidence>
<feature type="compositionally biased region" description="Gly residues" evidence="1">
    <location>
        <begin position="206"/>
        <end position="228"/>
    </location>
</feature>
<dbReference type="RefSeq" id="XP_062664019.1">
    <property type="nucleotide sequence ID" value="XM_062798754.1"/>
</dbReference>
<comment type="caution">
    <text evidence="5">The sequence shown here is derived from an EMBL/GenBank/DDBJ whole genome shotgun (WGS) entry which is preliminary data.</text>
</comment>
<dbReference type="CDD" id="cd09630">
    <property type="entry name" value="CDH_like_cytochrome"/>
    <property type="match status" value="1"/>
</dbReference>
<feature type="transmembrane region" description="Helical" evidence="2">
    <location>
        <begin position="341"/>
        <end position="363"/>
    </location>
</feature>
<keyword evidence="2" id="KW-0472">Membrane</keyword>
<dbReference type="Gene3D" id="2.60.40.1210">
    <property type="entry name" value="Cellobiose dehydrogenase, cytochrome domain"/>
    <property type="match status" value="1"/>
</dbReference>
<feature type="transmembrane region" description="Helical" evidence="2">
    <location>
        <begin position="309"/>
        <end position="329"/>
    </location>
</feature>
<proteinExistence type="predicted"/>
<dbReference type="Proteomes" id="UP001278766">
    <property type="component" value="Unassembled WGS sequence"/>
</dbReference>
<organism evidence="5 6">
    <name type="scientific">Chaetomium fimeti</name>
    <dbReference type="NCBI Taxonomy" id="1854472"/>
    <lineage>
        <taxon>Eukaryota</taxon>
        <taxon>Fungi</taxon>
        <taxon>Dikarya</taxon>
        <taxon>Ascomycota</taxon>
        <taxon>Pezizomycotina</taxon>
        <taxon>Sordariomycetes</taxon>
        <taxon>Sordariomycetidae</taxon>
        <taxon>Sordariales</taxon>
        <taxon>Chaetomiaceae</taxon>
        <taxon>Chaetomium</taxon>
    </lineage>
</organism>
<gene>
    <name evidence="5" type="ORF">B0H64DRAFT_17036</name>
</gene>
<dbReference type="CDD" id="cd08760">
    <property type="entry name" value="Cyt_b561_FRRS1_like"/>
    <property type="match status" value="1"/>
</dbReference>
<evidence type="ECO:0000313" key="5">
    <source>
        <dbReference type="EMBL" id="KAK3300505.1"/>
    </source>
</evidence>
<evidence type="ECO:0000256" key="1">
    <source>
        <dbReference type="SAM" id="MobiDB-lite"/>
    </source>
</evidence>